<proteinExistence type="predicted"/>
<dbReference type="InterPro" id="IPR019557">
    <property type="entry name" value="AminoTfrase-like_pln_mobile"/>
</dbReference>
<reference evidence="2 3" key="1">
    <citation type="submission" date="2024-01" db="EMBL/GenBank/DDBJ databases">
        <title>Genome assemblies of Stephania.</title>
        <authorList>
            <person name="Yang L."/>
        </authorList>
    </citation>
    <scope>NUCLEOTIDE SEQUENCE [LARGE SCALE GENOMIC DNA]</scope>
    <source>
        <strain evidence="2">JXDWG</strain>
        <tissue evidence="2">Leaf</tissue>
    </source>
</reference>
<dbReference type="Proteomes" id="UP001419268">
    <property type="component" value="Unassembled WGS sequence"/>
</dbReference>
<dbReference type="GO" id="GO:0010073">
    <property type="term" value="P:meristem maintenance"/>
    <property type="evidence" value="ECO:0007669"/>
    <property type="project" value="InterPro"/>
</dbReference>
<feature type="domain" description="Aminotransferase-like plant mobile" evidence="1">
    <location>
        <begin position="56"/>
        <end position="162"/>
    </location>
</feature>
<sequence>MLATTHGALLHWRTCTVNMVDHGCLLIEVIIVNSTAYKFCFITYCFIDTNVFWHGWVYEHFRLGFAVSNTKYMDQVQPRVSRWIQKHETISLQDKLVPIRSTLDKLRPNDVTWDPYVEYRSDDMVHPIAFYDRTLRYMDIVEPYHPERFLRQLGHVQDVSAPPYRPLEASRGPSALKYSVKYGFQPSIRRGGVTICWPLKLEVRRLNSSSWQHHSIFLGSYAFHTRLSRTRYTRTMLQLPVPSPIIRCLSGTDMRWTSH</sequence>
<dbReference type="InterPro" id="IPR044824">
    <property type="entry name" value="MAIN-like"/>
</dbReference>
<keyword evidence="3" id="KW-1185">Reference proteome</keyword>
<dbReference type="EMBL" id="JBBNAG010000011">
    <property type="protein sequence ID" value="KAK9094951.1"/>
    <property type="molecule type" value="Genomic_DNA"/>
</dbReference>
<dbReference type="AlphaFoldDB" id="A0AAP0HSI1"/>
<dbReference type="PANTHER" id="PTHR46033">
    <property type="entry name" value="PROTEIN MAIN-LIKE 2"/>
    <property type="match status" value="1"/>
</dbReference>
<dbReference type="Pfam" id="PF10536">
    <property type="entry name" value="PMD"/>
    <property type="match status" value="1"/>
</dbReference>
<dbReference type="PANTHER" id="PTHR46033:SF1">
    <property type="entry name" value="PROTEIN MAIN-LIKE 2"/>
    <property type="match status" value="1"/>
</dbReference>
<protein>
    <recommendedName>
        <fullName evidence="1">Aminotransferase-like plant mobile domain-containing protein</fullName>
    </recommendedName>
</protein>
<evidence type="ECO:0000313" key="3">
    <source>
        <dbReference type="Proteomes" id="UP001419268"/>
    </source>
</evidence>
<evidence type="ECO:0000313" key="2">
    <source>
        <dbReference type="EMBL" id="KAK9094951.1"/>
    </source>
</evidence>
<name>A0AAP0HSI1_9MAGN</name>
<organism evidence="2 3">
    <name type="scientific">Stephania cephalantha</name>
    <dbReference type="NCBI Taxonomy" id="152367"/>
    <lineage>
        <taxon>Eukaryota</taxon>
        <taxon>Viridiplantae</taxon>
        <taxon>Streptophyta</taxon>
        <taxon>Embryophyta</taxon>
        <taxon>Tracheophyta</taxon>
        <taxon>Spermatophyta</taxon>
        <taxon>Magnoliopsida</taxon>
        <taxon>Ranunculales</taxon>
        <taxon>Menispermaceae</taxon>
        <taxon>Menispermoideae</taxon>
        <taxon>Cissampelideae</taxon>
        <taxon>Stephania</taxon>
    </lineage>
</organism>
<comment type="caution">
    <text evidence="2">The sequence shown here is derived from an EMBL/GenBank/DDBJ whole genome shotgun (WGS) entry which is preliminary data.</text>
</comment>
<accession>A0AAP0HSI1</accession>
<gene>
    <name evidence="2" type="ORF">Scep_026420</name>
</gene>
<evidence type="ECO:0000259" key="1">
    <source>
        <dbReference type="Pfam" id="PF10536"/>
    </source>
</evidence>